<feature type="compositionally biased region" description="Basic residues" evidence="1">
    <location>
        <begin position="24"/>
        <end position="33"/>
    </location>
</feature>
<name>N2ABQ5_9FIRM</name>
<keyword evidence="3" id="KW-1185">Reference proteome</keyword>
<feature type="region of interest" description="Disordered" evidence="1">
    <location>
        <begin position="1"/>
        <end position="33"/>
    </location>
</feature>
<evidence type="ECO:0008006" key="4">
    <source>
        <dbReference type="Google" id="ProtNLM"/>
    </source>
</evidence>
<protein>
    <recommendedName>
        <fullName evidence="4">RloB-like protein</fullName>
    </recommendedName>
</protein>
<dbReference type="eggNOG" id="ENOG5032SNM">
    <property type="taxonomic scope" value="Bacteria"/>
</dbReference>
<dbReference type="PATRIC" id="fig|1235802.3.peg.3895"/>
<accession>N2ABQ5</accession>
<evidence type="ECO:0000256" key="1">
    <source>
        <dbReference type="SAM" id="MobiDB-lite"/>
    </source>
</evidence>
<dbReference type="OrthoDB" id="9796523at2"/>
<gene>
    <name evidence="2" type="ORF">C823_03685</name>
</gene>
<dbReference type="HOGENOM" id="CLU_090993_1_1_9"/>
<dbReference type="Pfam" id="PF13707">
    <property type="entry name" value="RloB"/>
    <property type="match status" value="1"/>
</dbReference>
<dbReference type="STRING" id="1235802.C823_03685"/>
<sequence>MANRGKAAGKKATAAGKPSDSRAGKRRDRNKRVGARVPELGYYLIVTDTEETEKNYFEGLRDSIPAELKDRIVIKVEKARTVELVRKALEMTGQESQYRIPWIVFDRDQVKDFDEIIRTAEKSGVGAGWSNPCFEIWLYAYFGEMPVIRESYTCCDRFAEKFEKVTGQKYSKNDRDIYRKLMQSGDEKKAIQLAERYYKKCVEDGKRKPSEMWPACRVHRLVEEIQRKVKDHEECV</sequence>
<dbReference type="Proteomes" id="UP000012589">
    <property type="component" value="Unassembled WGS sequence"/>
</dbReference>
<comment type="caution">
    <text evidence="2">The sequence shown here is derived from an EMBL/GenBank/DDBJ whole genome shotgun (WGS) entry which is preliminary data.</text>
</comment>
<organism evidence="2 3">
    <name type="scientific">Eubacterium plexicaudatum ASF492</name>
    <dbReference type="NCBI Taxonomy" id="1235802"/>
    <lineage>
        <taxon>Bacteria</taxon>
        <taxon>Bacillati</taxon>
        <taxon>Bacillota</taxon>
        <taxon>Clostridia</taxon>
        <taxon>Eubacteriales</taxon>
        <taxon>Eubacteriaceae</taxon>
        <taxon>Eubacterium</taxon>
    </lineage>
</organism>
<dbReference type="EMBL" id="AQFT01000107">
    <property type="protein sequence ID" value="EMZ23510.1"/>
    <property type="molecule type" value="Genomic_DNA"/>
</dbReference>
<dbReference type="InterPro" id="IPR025591">
    <property type="entry name" value="RloB"/>
</dbReference>
<evidence type="ECO:0000313" key="2">
    <source>
        <dbReference type="EMBL" id="EMZ23510.1"/>
    </source>
</evidence>
<proteinExistence type="predicted"/>
<reference evidence="2 3" key="1">
    <citation type="journal article" date="2014" name="Genome Announc.">
        <title>Draft genome sequences of the altered schaedler flora, a defined bacterial community from gnotobiotic mice.</title>
        <authorList>
            <person name="Wannemuehler M.J."/>
            <person name="Overstreet A.M."/>
            <person name="Ward D.V."/>
            <person name="Phillips G.J."/>
        </authorList>
    </citation>
    <scope>NUCLEOTIDE SEQUENCE [LARGE SCALE GENOMIC DNA]</scope>
    <source>
        <strain evidence="2 3">ASF492</strain>
    </source>
</reference>
<dbReference type="AlphaFoldDB" id="N2ABQ5"/>
<evidence type="ECO:0000313" key="3">
    <source>
        <dbReference type="Proteomes" id="UP000012589"/>
    </source>
</evidence>